<name>A0A4P9WDE5_9FUNG</name>
<gene>
    <name evidence="1" type="ORF">BDK51DRAFT_42724</name>
</gene>
<organism evidence="1 2">
    <name type="scientific">Blyttiomyces helicus</name>
    <dbReference type="NCBI Taxonomy" id="388810"/>
    <lineage>
        <taxon>Eukaryota</taxon>
        <taxon>Fungi</taxon>
        <taxon>Fungi incertae sedis</taxon>
        <taxon>Chytridiomycota</taxon>
        <taxon>Chytridiomycota incertae sedis</taxon>
        <taxon>Chytridiomycetes</taxon>
        <taxon>Chytridiomycetes incertae sedis</taxon>
        <taxon>Blyttiomyces</taxon>
    </lineage>
</organism>
<proteinExistence type="predicted"/>
<evidence type="ECO:0000313" key="1">
    <source>
        <dbReference type="EMBL" id="RKO89735.1"/>
    </source>
</evidence>
<sequence length="107" mass="12024">MFHARTTAVMAKAVQPAMRRNFAVSAGNSVYDKTAMNMLISKKTKLITQGFTGKQVGDSTSSTLRIFLGRFAPSDQRSIDKLLLQHSIQHSTSSTFRFFYIANLLYR</sequence>
<dbReference type="Proteomes" id="UP000269721">
    <property type="component" value="Unassembled WGS sequence"/>
</dbReference>
<dbReference type="AlphaFoldDB" id="A0A4P9WDE5"/>
<evidence type="ECO:0000313" key="2">
    <source>
        <dbReference type="Proteomes" id="UP000269721"/>
    </source>
</evidence>
<dbReference type="OrthoDB" id="1664372at2759"/>
<keyword evidence="2" id="KW-1185">Reference proteome</keyword>
<accession>A0A4P9WDE5</accession>
<protein>
    <submittedName>
        <fullName evidence="1">Uncharacterized protein</fullName>
    </submittedName>
</protein>
<reference evidence="2" key="1">
    <citation type="journal article" date="2018" name="Nat. Microbiol.">
        <title>Leveraging single-cell genomics to expand the fungal tree of life.</title>
        <authorList>
            <person name="Ahrendt S.R."/>
            <person name="Quandt C.A."/>
            <person name="Ciobanu D."/>
            <person name="Clum A."/>
            <person name="Salamov A."/>
            <person name="Andreopoulos B."/>
            <person name="Cheng J.F."/>
            <person name="Woyke T."/>
            <person name="Pelin A."/>
            <person name="Henrissat B."/>
            <person name="Reynolds N.K."/>
            <person name="Benny G.L."/>
            <person name="Smith M.E."/>
            <person name="James T.Y."/>
            <person name="Grigoriev I.V."/>
        </authorList>
    </citation>
    <scope>NUCLEOTIDE SEQUENCE [LARGE SCALE GENOMIC DNA]</scope>
</reference>
<dbReference type="EMBL" id="KZ995916">
    <property type="protein sequence ID" value="RKO89735.1"/>
    <property type="molecule type" value="Genomic_DNA"/>
</dbReference>